<dbReference type="SMART" id="SM00271">
    <property type="entry name" value="DnaJ"/>
    <property type="match status" value="1"/>
</dbReference>
<dbReference type="CDD" id="cd06257">
    <property type="entry name" value="DnaJ"/>
    <property type="match status" value="1"/>
</dbReference>
<comment type="caution">
    <text evidence="4">The sequence shown here is derived from an EMBL/GenBank/DDBJ whole genome shotgun (WGS) entry which is preliminary data.</text>
</comment>
<organism evidence="4 5">
    <name type="scientific">Polyrhizophydium stewartii</name>
    <dbReference type="NCBI Taxonomy" id="2732419"/>
    <lineage>
        <taxon>Eukaryota</taxon>
        <taxon>Fungi</taxon>
        <taxon>Fungi incertae sedis</taxon>
        <taxon>Chytridiomycota</taxon>
        <taxon>Chytridiomycota incertae sedis</taxon>
        <taxon>Chytridiomycetes</taxon>
        <taxon>Rhizophydiales</taxon>
        <taxon>Rhizophydiales incertae sedis</taxon>
        <taxon>Polyrhizophydium</taxon>
    </lineage>
</organism>
<dbReference type="Gene3D" id="1.10.287.110">
    <property type="entry name" value="DnaJ domain"/>
    <property type="match status" value="1"/>
</dbReference>
<evidence type="ECO:0000313" key="5">
    <source>
        <dbReference type="Proteomes" id="UP001527925"/>
    </source>
</evidence>
<evidence type="ECO:0000256" key="1">
    <source>
        <dbReference type="ARBA" id="ARBA00010476"/>
    </source>
</evidence>
<evidence type="ECO:0000313" key="4">
    <source>
        <dbReference type="EMBL" id="KAL2914809.1"/>
    </source>
</evidence>
<reference evidence="4 5" key="1">
    <citation type="submission" date="2023-09" db="EMBL/GenBank/DDBJ databases">
        <title>Pangenome analysis of Batrachochytrium dendrobatidis and related Chytrids.</title>
        <authorList>
            <person name="Yacoub M.N."/>
            <person name="Stajich J.E."/>
            <person name="James T.Y."/>
        </authorList>
    </citation>
    <scope>NUCLEOTIDE SEQUENCE [LARGE SCALE GENOMIC DNA]</scope>
    <source>
        <strain evidence="4 5">JEL0888</strain>
    </source>
</reference>
<evidence type="ECO:0000259" key="3">
    <source>
        <dbReference type="PROSITE" id="PS50076"/>
    </source>
</evidence>
<dbReference type="InterPro" id="IPR004640">
    <property type="entry name" value="HscB"/>
</dbReference>
<dbReference type="PROSITE" id="PS50076">
    <property type="entry name" value="DNAJ_2"/>
    <property type="match status" value="1"/>
</dbReference>
<name>A0ABR4N5R4_9FUNG</name>
<dbReference type="NCBIfam" id="TIGR00714">
    <property type="entry name" value="hscB"/>
    <property type="match status" value="1"/>
</dbReference>
<protein>
    <submittedName>
        <fullName evidence="4">Molecular chaperone</fullName>
    </submittedName>
</protein>
<dbReference type="Gene3D" id="1.20.1280.20">
    <property type="entry name" value="HscB, C-terminal domain"/>
    <property type="match status" value="1"/>
</dbReference>
<dbReference type="InterPro" id="IPR001623">
    <property type="entry name" value="DnaJ_domain"/>
</dbReference>
<accession>A0ABR4N5R4</accession>
<keyword evidence="2" id="KW-0143">Chaperone</keyword>
<evidence type="ECO:0000256" key="2">
    <source>
        <dbReference type="ARBA" id="ARBA00023186"/>
    </source>
</evidence>
<dbReference type="InterPro" id="IPR036386">
    <property type="entry name" value="HscB_C_sf"/>
</dbReference>
<dbReference type="SUPFAM" id="SSF47144">
    <property type="entry name" value="HSC20 (HSCB), C-terminal oligomerisation domain"/>
    <property type="match status" value="1"/>
</dbReference>
<dbReference type="SUPFAM" id="SSF46565">
    <property type="entry name" value="Chaperone J-domain"/>
    <property type="match status" value="1"/>
</dbReference>
<dbReference type="Proteomes" id="UP001527925">
    <property type="component" value="Unassembled WGS sequence"/>
</dbReference>
<gene>
    <name evidence="4" type="primary">JAC1_3</name>
    <name evidence="4" type="ORF">HK105_205741</name>
</gene>
<keyword evidence="5" id="KW-1185">Reference proteome</keyword>
<feature type="domain" description="J" evidence="3">
    <location>
        <begin position="118"/>
        <end position="198"/>
    </location>
</feature>
<dbReference type="EMBL" id="JADGIZ020000030">
    <property type="protein sequence ID" value="KAL2914809.1"/>
    <property type="molecule type" value="Genomic_DNA"/>
</dbReference>
<dbReference type="InterPro" id="IPR036869">
    <property type="entry name" value="J_dom_sf"/>
</dbReference>
<proteinExistence type="inferred from homology"/>
<dbReference type="InterPro" id="IPR009073">
    <property type="entry name" value="HscB_oligo_C"/>
</dbReference>
<dbReference type="PANTHER" id="PTHR14021:SF15">
    <property type="entry name" value="IRON-SULFUR CLUSTER CO-CHAPERONE PROTEIN HSCB"/>
    <property type="match status" value="1"/>
</dbReference>
<comment type="similarity">
    <text evidence="1">Belongs to the HscB family.</text>
</comment>
<dbReference type="PANTHER" id="PTHR14021">
    <property type="entry name" value="IRON-SULFUR CLUSTER CO-CHAPERONE PROTEIN HSCB"/>
    <property type="match status" value="1"/>
</dbReference>
<dbReference type="Pfam" id="PF07743">
    <property type="entry name" value="HSCB_C"/>
    <property type="match status" value="1"/>
</dbReference>
<sequence length="274" mass="30562">MSETFAFATKPGEPRVCNADMGSSSFDKYSADGKNNNVPLNTNITSYYFAVYYSTQDCSGNALAATMAYLTLQCTPYAGGFYKSQHCWKCNHYDPTSTFFCKNTSFSVILPTPDPVPNFFNLLQLDLPGAPWHGFTVSTLTVKRAFLSLQQRLHPDNFSTKSDQERTISETSSMLVNRAYQTLRDPLSRAVYILDPHGITVPETPSAADRNVLLHVVQALEEIEDADLHADPDAIKDLVASNARRIEDEHRVIADAFVCNEPEVARDAIVRLKY</sequence>